<name>A0A8X6TUW3_NEPPI</name>
<sequence length="104" mass="11667">MIDRSCSKKINLPIVLFPDVGLKTKEKKVSNGNNQFSDLDWEKPPILRFQSIMPHHASVGSNSCPGPTERNESMGIGYGRRIVEISMASVPDAIPFQRTWHAFL</sequence>
<proteinExistence type="predicted"/>
<dbReference type="AlphaFoldDB" id="A0A8X6TUW3"/>
<dbReference type="Proteomes" id="UP000887013">
    <property type="component" value="Unassembled WGS sequence"/>
</dbReference>
<accession>A0A8X6TUW3</accession>
<keyword evidence="2" id="KW-1185">Reference proteome</keyword>
<gene>
    <name evidence="1" type="ORF">NPIL_313711</name>
</gene>
<dbReference type="EMBL" id="BMAW01017198">
    <property type="protein sequence ID" value="GFT52649.1"/>
    <property type="molecule type" value="Genomic_DNA"/>
</dbReference>
<evidence type="ECO:0000313" key="1">
    <source>
        <dbReference type="EMBL" id="GFT52649.1"/>
    </source>
</evidence>
<reference evidence="1" key="1">
    <citation type="submission" date="2020-08" db="EMBL/GenBank/DDBJ databases">
        <title>Multicomponent nature underlies the extraordinary mechanical properties of spider dragline silk.</title>
        <authorList>
            <person name="Kono N."/>
            <person name="Nakamura H."/>
            <person name="Mori M."/>
            <person name="Yoshida Y."/>
            <person name="Ohtoshi R."/>
            <person name="Malay A.D."/>
            <person name="Moran D.A.P."/>
            <person name="Tomita M."/>
            <person name="Numata K."/>
            <person name="Arakawa K."/>
        </authorList>
    </citation>
    <scope>NUCLEOTIDE SEQUENCE</scope>
</reference>
<evidence type="ECO:0000313" key="2">
    <source>
        <dbReference type="Proteomes" id="UP000887013"/>
    </source>
</evidence>
<comment type="caution">
    <text evidence="1">The sequence shown here is derived from an EMBL/GenBank/DDBJ whole genome shotgun (WGS) entry which is preliminary data.</text>
</comment>
<protein>
    <submittedName>
        <fullName evidence="1">Uncharacterized protein</fullName>
    </submittedName>
</protein>
<organism evidence="1 2">
    <name type="scientific">Nephila pilipes</name>
    <name type="common">Giant wood spider</name>
    <name type="synonym">Nephila maculata</name>
    <dbReference type="NCBI Taxonomy" id="299642"/>
    <lineage>
        <taxon>Eukaryota</taxon>
        <taxon>Metazoa</taxon>
        <taxon>Ecdysozoa</taxon>
        <taxon>Arthropoda</taxon>
        <taxon>Chelicerata</taxon>
        <taxon>Arachnida</taxon>
        <taxon>Araneae</taxon>
        <taxon>Araneomorphae</taxon>
        <taxon>Entelegynae</taxon>
        <taxon>Araneoidea</taxon>
        <taxon>Nephilidae</taxon>
        <taxon>Nephila</taxon>
    </lineage>
</organism>